<dbReference type="PANTHER" id="PTHR34387">
    <property type="entry name" value="SLR1258 PROTEIN"/>
    <property type="match status" value="1"/>
</dbReference>
<dbReference type="Proteomes" id="UP000705823">
    <property type="component" value="Unassembled WGS sequence"/>
</dbReference>
<dbReference type="GO" id="GO:0006974">
    <property type="term" value="P:DNA damage response"/>
    <property type="evidence" value="ECO:0007669"/>
    <property type="project" value="TreeGrafter"/>
</dbReference>
<dbReference type="PANTHER" id="PTHR34387:SF2">
    <property type="entry name" value="SLR1258 PROTEIN"/>
    <property type="match status" value="1"/>
</dbReference>
<sequence length="246" mass="25830">MDRRTLLLGVAAAGTTALSGCLSAAQSGATGGDSNLRTITVTGTAEMQAPPDRAVVEVSVEATGDTAASVRDQLSTDSERLTQALREAGLSDEQITTGRFSIREERVPPRLPESETPDEPVYFGTHSFTLDIDSVDSTGDVIDAAIDGGADSIDRIEYTLSDGTRDSLREDALQSAVDNARTEADVLAERVDSGIIDVQHVTSAGGGLSPSYARFDEEAMADAASTDLRPDDVTVSATVEVTYRIS</sequence>
<name>A0A8J8PC38_9EURY</name>
<keyword evidence="2" id="KW-1185">Reference proteome</keyword>
<dbReference type="OrthoDB" id="12132at2157"/>
<dbReference type="EMBL" id="RKLU01000001">
    <property type="protein sequence ID" value="TQQ83793.1"/>
    <property type="molecule type" value="Genomic_DNA"/>
</dbReference>
<comment type="caution">
    <text evidence="1">The sequence shown here is derived from an EMBL/GenBank/DDBJ whole genome shotgun (WGS) entry which is preliminary data.</text>
</comment>
<accession>A0A8J8PC38</accession>
<dbReference type="RefSeq" id="WP_142978710.1">
    <property type="nucleotide sequence ID" value="NZ_RKLU01000001.1"/>
</dbReference>
<gene>
    <name evidence="1" type="ORF">EGH24_03155</name>
</gene>
<protein>
    <submittedName>
        <fullName evidence="1">DUF541 domain-containing protein</fullName>
    </submittedName>
</protein>
<dbReference type="Pfam" id="PF04402">
    <property type="entry name" value="SIMPL"/>
    <property type="match status" value="1"/>
</dbReference>
<dbReference type="Gene3D" id="3.30.70.2970">
    <property type="entry name" value="Protein of unknown function (DUF541), domain 2"/>
    <property type="match status" value="1"/>
</dbReference>
<reference evidence="1" key="1">
    <citation type="submission" date="2019-02" db="EMBL/GenBank/DDBJ databases">
        <title>Halonotius sp. a new haloarchaeum isolated from saline soil.</title>
        <authorList>
            <person name="Duran-Viseras A."/>
            <person name="Sanchez-Porro C."/>
            <person name="Ventosa A."/>
        </authorList>
    </citation>
    <scope>NUCLEOTIDE SEQUENCE</scope>
    <source>
        <strain evidence="1">F15B</strain>
    </source>
</reference>
<proteinExistence type="predicted"/>
<evidence type="ECO:0000313" key="1">
    <source>
        <dbReference type="EMBL" id="TQQ83793.1"/>
    </source>
</evidence>
<dbReference type="AlphaFoldDB" id="A0A8J8PC38"/>
<evidence type="ECO:0000313" key="2">
    <source>
        <dbReference type="Proteomes" id="UP000705823"/>
    </source>
</evidence>
<dbReference type="Gene3D" id="3.30.110.170">
    <property type="entry name" value="Protein of unknown function (DUF541), domain 1"/>
    <property type="match status" value="1"/>
</dbReference>
<dbReference type="InterPro" id="IPR052022">
    <property type="entry name" value="26kDa_periplasmic_antigen"/>
</dbReference>
<organism evidence="1 2">
    <name type="scientific">Halonotius terrestris</name>
    <dbReference type="NCBI Taxonomy" id="2487750"/>
    <lineage>
        <taxon>Archaea</taxon>
        <taxon>Methanobacteriati</taxon>
        <taxon>Methanobacteriota</taxon>
        <taxon>Stenosarchaea group</taxon>
        <taxon>Halobacteria</taxon>
        <taxon>Halobacteriales</taxon>
        <taxon>Haloferacaceae</taxon>
        <taxon>Halonotius</taxon>
    </lineage>
</organism>
<dbReference type="InterPro" id="IPR007497">
    <property type="entry name" value="SIMPL/DUF541"/>
</dbReference>
<dbReference type="PROSITE" id="PS51257">
    <property type="entry name" value="PROKAR_LIPOPROTEIN"/>
    <property type="match status" value="1"/>
</dbReference>